<evidence type="ECO:0000256" key="11">
    <source>
        <dbReference type="ARBA" id="ARBA00023326"/>
    </source>
</evidence>
<comment type="catalytic activity">
    <reaction evidence="1">
        <text>Random endo-hydrolysis of N-acetyl-beta-D-glucosaminide (1-&gt;4)-beta-linkages in chitin and chitodextrins.</text>
        <dbReference type="EC" id="3.2.1.14"/>
    </reaction>
</comment>
<dbReference type="InterPro" id="IPR001223">
    <property type="entry name" value="Glyco_hydro18_cat"/>
</dbReference>
<dbReference type="InterPro" id="IPR001579">
    <property type="entry name" value="Glyco_hydro_18_chit_AS"/>
</dbReference>
<comment type="similarity">
    <text evidence="2">Belongs to the glycosyl hydrolase 18 family. Chitinase class II subfamily.</text>
</comment>
<protein>
    <recommendedName>
        <fullName evidence="3">chitinase</fullName>
        <ecNumber evidence="3">3.2.1.14</ecNumber>
    </recommendedName>
</protein>
<dbReference type="EMBL" id="QCYY01003068">
    <property type="protein sequence ID" value="ROT65572.1"/>
    <property type="molecule type" value="Genomic_DNA"/>
</dbReference>
<sequence>MARTEESRNIKHNISTGHGLRRWWPCPHPCWSGGGLCLGRPALRQAGGTRALQAAGGSGPIPWQRRVCYYDRGRLQAGGRVSRRGHSPQTLAAGYALMLLVYVPTSTCGHRNSQGDLTQLRRGLKEKVPQHGETHAVSLGVGRGEEIKKSPKERYVIVTRSRARRHRRSHFYFGLRVGILPIWGGLFVIDHADPVLPDYCSSSTLPSLSTQLLTDYGFDGFDLDWEYPGATDRGGTFADKDNFLYLVQELREAFDTVGKGWELTCAVPVAKFRLQEGYHVPELCSLLDAIHMMTYDLRGNWVGFADVHSMLYQRPGLDQWSYEKLNVVSVKSITTAPSCGRNSAALATSWWWTPFYGRTYTLGDPNNNDLHAPIKAWVGGGNPGPYTNATGTLAYFEICSMMVQDSAWVDRYDDVGLVPFTHNGDQWVGYEDRPASRSRWTTSGTWASSGP</sequence>
<dbReference type="STRING" id="6689.A0A3R7Q0P7"/>
<dbReference type="GO" id="GO:0005576">
    <property type="term" value="C:extracellular region"/>
    <property type="evidence" value="ECO:0007669"/>
    <property type="project" value="TreeGrafter"/>
</dbReference>
<dbReference type="PANTHER" id="PTHR11177:SF144">
    <property type="entry name" value="CHITINASE 5"/>
    <property type="match status" value="1"/>
</dbReference>
<dbReference type="SUPFAM" id="SSF51445">
    <property type="entry name" value="(Trans)glycosidases"/>
    <property type="match status" value="1"/>
</dbReference>
<evidence type="ECO:0000256" key="7">
    <source>
        <dbReference type="ARBA" id="ARBA00023024"/>
    </source>
</evidence>
<dbReference type="FunFam" id="3.10.50.10:FF:000004">
    <property type="entry name" value="Chitinase 5"/>
    <property type="match status" value="1"/>
</dbReference>
<dbReference type="PROSITE" id="PS01095">
    <property type="entry name" value="GH18_1"/>
    <property type="match status" value="1"/>
</dbReference>
<evidence type="ECO:0000256" key="12">
    <source>
        <dbReference type="RuleBase" id="RU000489"/>
    </source>
</evidence>
<reference evidence="15 16" key="2">
    <citation type="submission" date="2019-01" db="EMBL/GenBank/DDBJ databases">
        <title>The decoding of complex shrimp genome reveals the adaptation for benthos swimmer, frequently molting mechanism and breeding impact on genome.</title>
        <authorList>
            <person name="Sun Y."/>
            <person name="Gao Y."/>
            <person name="Yu Y."/>
        </authorList>
    </citation>
    <scope>NUCLEOTIDE SEQUENCE [LARGE SCALE GENOMIC DNA]</scope>
    <source>
        <tissue evidence="15">Muscle</tissue>
    </source>
</reference>
<accession>A0A3R7Q0P7</accession>
<feature type="transmembrane region" description="Helical" evidence="13">
    <location>
        <begin position="170"/>
        <end position="189"/>
    </location>
</feature>
<keyword evidence="11" id="KW-0624">Polysaccharide degradation</keyword>
<feature type="domain" description="GH18" evidence="14">
    <location>
        <begin position="64"/>
        <end position="451"/>
    </location>
</feature>
<keyword evidence="4" id="KW-0147">Chitin-binding</keyword>
<dbReference type="OrthoDB" id="73875at2759"/>
<evidence type="ECO:0000256" key="6">
    <source>
        <dbReference type="ARBA" id="ARBA00022801"/>
    </source>
</evidence>
<evidence type="ECO:0000313" key="16">
    <source>
        <dbReference type="Proteomes" id="UP000283509"/>
    </source>
</evidence>
<dbReference type="PANTHER" id="PTHR11177">
    <property type="entry name" value="CHITINASE"/>
    <property type="match status" value="1"/>
</dbReference>
<dbReference type="GO" id="GO:0008843">
    <property type="term" value="F:endochitinase activity"/>
    <property type="evidence" value="ECO:0007669"/>
    <property type="project" value="UniProtKB-EC"/>
</dbReference>
<keyword evidence="13" id="KW-0812">Transmembrane</keyword>
<keyword evidence="16" id="KW-1185">Reference proteome</keyword>
<dbReference type="Proteomes" id="UP000283509">
    <property type="component" value="Unassembled WGS sequence"/>
</dbReference>
<evidence type="ECO:0000259" key="14">
    <source>
        <dbReference type="PROSITE" id="PS51910"/>
    </source>
</evidence>
<dbReference type="InterPro" id="IPR017853">
    <property type="entry name" value="GH"/>
</dbReference>
<dbReference type="GO" id="GO:0008061">
    <property type="term" value="F:chitin binding"/>
    <property type="evidence" value="ECO:0007669"/>
    <property type="project" value="UniProtKB-KW"/>
</dbReference>
<keyword evidence="5" id="KW-0732">Signal</keyword>
<organism evidence="15 16">
    <name type="scientific">Penaeus vannamei</name>
    <name type="common">Whiteleg shrimp</name>
    <name type="synonym">Litopenaeus vannamei</name>
    <dbReference type="NCBI Taxonomy" id="6689"/>
    <lineage>
        <taxon>Eukaryota</taxon>
        <taxon>Metazoa</taxon>
        <taxon>Ecdysozoa</taxon>
        <taxon>Arthropoda</taxon>
        <taxon>Crustacea</taxon>
        <taxon>Multicrustacea</taxon>
        <taxon>Malacostraca</taxon>
        <taxon>Eumalacostraca</taxon>
        <taxon>Eucarida</taxon>
        <taxon>Decapoda</taxon>
        <taxon>Dendrobranchiata</taxon>
        <taxon>Penaeoidea</taxon>
        <taxon>Penaeidae</taxon>
        <taxon>Penaeus</taxon>
    </lineage>
</organism>
<keyword evidence="13" id="KW-1133">Transmembrane helix</keyword>
<dbReference type="Gene3D" id="3.20.20.80">
    <property type="entry name" value="Glycosidases"/>
    <property type="match status" value="1"/>
</dbReference>
<evidence type="ECO:0000256" key="5">
    <source>
        <dbReference type="ARBA" id="ARBA00022729"/>
    </source>
</evidence>
<dbReference type="Gene3D" id="3.10.50.10">
    <property type="match status" value="1"/>
</dbReference>
<reference evidence="15 16" key="1">
    <citation type="submission" date="2018-04" db="EMBL/GenBank/DDBJ databases">
        <authorList>
            <person name="Zhang X."/>
            <person name="Yuan J."/>
            <person name="Li F."/>
            <person name="Xiang J."/>
        </authorList>
    </citation>
    <scope>NUCLEOTIDE SEQUENCE [LARGE SCALE GENOMIC DNA]</scope>
    <source>
        <tissue evidence="15">Muscle</tissue>
    </source>
</reference>
<evidence type="ECO:0000256" key="1">
    <source>
        <dbReference type="ARBA" id="ARBA00000822"/>
    </source>
</evidence>
<name>A0A3R7Q0P7_PENVA</name>
<evidence type="ECO:0000256" key="8">
    <source>
        <dbReference type="ARBA" id="ARBA00023157"/>
    </source>
</evidence>
<evidence type="ECO:0000256" key="3">
    <source>
        <dbReference type="ARBA" id="ARBA00012729"/>
    </source>
</evidence>
<proteinExistence type="inferred from homology"/>
<dbReference type="PROSITE" id="PS51910">
    <property type="entry name" value="GH18_2"/>
    <property type="match status" value="1"/>
</dbReference>
<comment type="caution">
    <text evidence="15">The sequence shown here is derived from an EMBL/GenBank/DDBJ whole genome shotgun (WGS) entry which is preliminary data.</text>
</comment>
<evidence type="ECO:0000313" key="15">
    <source>
        <dbReference type="EMBL" id="ROT65572.1"/>
    </source>
</evidence>
<keyword evidence="9" id="KW-0119">Carbohydrate metabolism</keyword>
<dbReference type="InterPro" id="IPR011583">
    <property type="entry name" value="Chitinase_II/V-like_cat"/>
</dbReference>
<dbReference type="SUPFAM" id="SSF54556">
    <property type="entry name" value="Chitinase insertion domain"/>
    <property type="match status" value="1"/>
</dbReference>
<keyword evidence="10 12" id="KW-0326">Glycosidase</keyword>
<dbReference type="GO" id="GO:0000272">
    <property type="term" value="P:polysaccharide catabolic process"/>
    <property type="evidence" value="ECO:0007669"/>
    <property type="project" value="UniProtKB-KW"/>
</dbReference>
<dbReference type="EC" id="3.2.1.14" evidence="3"/>
<dbReference type="SMART" id="SM00636">
    <property type="entry name" value="Glyco_18"/>
    <property type="match status" value="1"/>
</dbReference>
<evidence type="ECO:0000256" key="9">
    <source>
        <dbReference type="ARBA" id="ARBA00023277"/>
    </source>
</evidence>
<dbReference type="GO" id="GO:0006032">
    <property type="term" value="P:chitin catabolic process"/>
    <property type="evidence" value="ECO:0007669"/>
    <property type="project" value="UniProtKB-KW"/>
</dbReference>
<dbReference type="Pfam" id="PF00704">
    <property type="entry name" value="Glyco_hydro_18"/>
    <property type="match status" value="1"/>
</dbReference>
<dbReference type="InterPro" id="IPR050314">
    <property type="entry name" value="Glycosyl_Hydrlase_18"/>
</dbReference>
<evidence type="ECO:0000256" key="2">
    <source>
        <dbReference type="ARBA" id="ARBA00009121"/>
    </source>
</evidence>
<dbReference type="InterPro" id="IPR029070">
    <property type="entry name" value="Chitinase_insertion_sf"/>
</dbReference>
<keyword evidence="8" id="KW-1015">Disulfide bond</keyword>
<evidence type="ECO:0000256" key="10">
    <source>
        <dbReference type="ARBA" id="ARBA00023295"/>
    </source>
</evidence>
<keyword evidence="6 12" id="KW-0378">Hydrolase</keyword>
<evidence type="ECO:0000256" key="13">
    <source>
        <dbReference type="SAM" id="Phobius"/>
    </source>
</evidence>
<evidence type="ECO:0000256" key="4">
    <source>
        <dbReference type="ARBA" id="ARBA00022669"/>
    </source>
</evidence>
<gene>
    <name evidence="15" type="ORF">C7M84_016435</name>
</gene>
<keyword evidence="13" id="KW-0472">Membrane</keyword>
<keyword evidence="7" id="KW-0146">Chitin degradation</keyword>
<dbReference type="AlphaFoldDB" id="A0A3R7Q0P7"/>